<dbReference type="EMBL" id="JARPUR010000001">
    <property type="protein sequence ID" value="KAK4886931.1"/>
    <property type="molecule type" value="Genomic_DNA"/>
</dbReference>
<evidence type="ECO:0000256" key="1">
    <source>
        <dbReference type="SAM" id="MobiDB-lite"/>
    </source>
</evidence>
<feature type="region of interest" description="Disordered" evidence="1">
    <location>
        <begin position="424"/>
        <end position="447"/>
    </location>
</feature>
<keyword evidence="4" id="KW-1185">Reference proteome</keyword>
<evidence type="ECO:0000313" key="3">
    <source>
        <dbReference type="EMBL" id="KAK4886931.1"/>
    </source>
</evidence>
<feature type="signal peptide" evidence="2">
    <location>
        <begin position="1"/>
        <end position="19"/>
    </location>
</feature>
<evidence type="ECO:0000313" key="4">
    <source>
        <dbReference type="Proteomes" id="UP001353858"/>
    </source>
</evidence>
<dbReference type="Proteomes" id="UP001353858">
    <property type="component" value="Unassembled WGS sequence"/>
</dbReference>
<evidence type="ECO:0000256" key="2">
    <source>
        <dbReference type="SAM" id="SignalP"/>
    </source>
</evidence>
<reference evidence="4" key="1">
    <citation type="submission" date="2023-01" db="EMBL/GenBank/DDBJ databases">
        <title>Key to firefly adult light organ development and bioluminescence: homeobox transcription factors regulate luciferase expression and transportation to peroxisome.</title>
        <authorList>
            <person name="Fu X."/>
        </authorList>
    </citation>
    <scope>NUCLEOTIDE SEQUENCE [LARGE SCALE GENOMIC DNA]</scope>
</reference>
<comment type="caution">
    <text evidence="3">The sequence shown here is derived from an EMBL/GenBank/DDBJ whole genome shotgun (WGS) entry which is preliminary data.</text>
</comment>
<feature type="chain" id="PRO_5042982867" evidence="2">
    <location>
        <begin position="20"/>
        <end position="447"/>
    </location>
</feature>
<name>A0AAN7PND0_9COLE</name>
<dbReference type="AlphaFoldDB" id="A0AAN7PND0"/>
<keyword evidence="2" id="KW-0732">Signal</keyword>
<proteinExistence type="predicted"/>
<organism evidence="3 4">
    <name type="scientific">Aquatica leii</name>
    <dbReference type="NCBI Taxonomy" id="1421715"/>
    <lineage>
        <taxon>Eukaryota</taxon>
        <taxon>Metazoa</taxon>
        <taxon>Ecdysozoa</taxon>
        <taxon>Arthropoda</taxon>
        <taxon>Hexapoda</taxon>
        <taxon>Insecta</taxon>
        <taxon>Pterygota</taxon>
        <taxon>Neoptera</taxon>
        <taxon>Endopterygota</taxon>
        <taxon>Coleoptera</taxon>
        <taxon>Polyphaga</taxon>
        <taxon>Elateriformia</taxon>
        <taxon>Elateroidea</taxon>
        <taxon>Lampyridae</taxon>
        <taxon>Luciolinae</taxon>
        <taxon>Aquatica</taxon>
    </lineage>
</organism>
<protein>
    <submittedName>
        <fullName evidence="3">Uncharacterized protein</fullName>
    </submittedName>
</protein>
<sequence length="447" mass="49433">MKVLRSVVLLITIFTATFAYPATEKVLPASNAPSKAKPEDHVLPVESDIDFVPLEEHPGASFPPNGVIDVDANVGGFLGNPFYDNNPFPSLFESFNALMYRMRQQLSHLLGRLPDRSEDSSFPELHIPNVGNIDLGKGNTTSVTKVIDGHKITINETEYKHEGDNGGSFFKVRVIDVHPDSDEVTDKAGTAPKTDKESMEYTDISNEIPKAKDNEALKTNDVEVFDEVDAAGTSHTTHIRSNGHWGYTKPLESIEDNSINSELIPPPDLSNDIYINQLLSDSGAATNPDAEVFEVLNGQMPPQISRKTVALNYLPPQKHNFIPNEPASDFSRVGIQPGYTNNMPFMPQPMFPVNHAIPNMRPNNFYVRPPNFPVFQPHLPTNQMYFPHYIPIEQNLPPITNYEQHQPISTHSAVGLKGTTLINENDFPSSNAPVNTVTDSKNPTTAS</sequence>
<accession>A0AAN7PND0</accession>
<gene>
    <name evidence="3" type="ORF">RN001_003202</name>
</gene>